<dbReference type="OrthoDB" id="370799at2"/>
<dbReference type="HOGENOM" id="CLU_1127884_0_0_0"/>
<reference key="1">
    <citation type="submission" date="2010-11" db="EMBL/GenBank/DDBJ databases">
        <title>The complete sequence of chromosome of Isophaera pallida ATCC 43644.</title>
        <authorList>
            <consortium name="US DOE Joint Genome Institute (JGI-PGF)"/>
            <person name="Lucas S."/>
            <person name="Copeland A."/>
            <person name="Lapidus A."/>
            <person name="Bruce D."/>
            <person name="Goodwin L."/>
            <person name="Pitluck S."/>
            <person name="Kyrpides N."/>
            <person name="Mavromatis K."/>
            <person name="Pagani I."/>
            <person name="Ivanova N."/>
            <person name="Saunders E."/>
            <person name="Brettin T."/>
            <person name="Detter J.C."/>
            <person name="Han C."/>
            <person name="Tapia R."/>
            <person name="Land M."/>
            <person name="Hauser L."/>
            <person name="Markowitz V."/>
            <person name="Cheng J.-F."/>
            <person name="Hugenholtz P."/>
            <person name="Woyke T."/>
            <person name="Wu D."/>
            <person name="Eisen J.A."/>
        </authorList>
    </citation>
    <scope>NUCLEOTIDE SEQUENCE</scope>
    <source>
        <strain>ATCC 43644</strain>
    </source>
</reference>
<dbReference type="Proteomes" id="UP000008631">
    <property type="component" value="Chromosome"/>
</dbReference>
<dbReference type="AlphaFoldDB" id="E8R3B2"/>
<keyword evidence="2" id="KW-1185">Reference proteome</keyword>
<dbReference type="RefSeq" id="WP_013565910.1">
    <property type="nucleotide sequence ID" value="NC_014962.1"/>
</dbReference>
<sequence length="246" mass="27345">MNTVVIEVAAPLFSRLSFESVPDPASNPVPLVDPHVGGRRVADWIAAWEQGESPSDSGLNPLEVAAALAWQGLYADPREIGPPLTRHAPSRPHLRSAVSEEGWTRLWPQLDRPRRLSVVAGLAQLLDFWDQSHQAAQTADDLGERRWAALWHGVAHRREPDWFNARYWFRRADSETVLAALPPRLAPVVVGTPFESWAVPPWNPFLMIEACSQARTPADIDLLRAIQRIELTVLLESTLGLESSAV</sequence>
<proteinExistence type="predicted"/>
<name>E8R3B2_ISOPI</name>
<organism evidence="1 2">
    <name type="scientific">Isosphaera pallida (strain ATCC 43644 / DSM 9630 / IS1B)</name>
    <dbReference type="NCBI Taxonomy" id="575540"/>
    <lineage>
        <taxon>Bacteria</taxon>
        <taxon>Pseudomonadati</taxon>
        <taxon>Planctomycetota</taxon>
        <taxon>Planctomycetia</taxon>
        <taxon>Isosphaerales</taxon>
        <taxon>Isosphaeraceae</taxon>
        <taxon>Isosphaera</taxon>
    </lineage>
</organism>
<protein>
    <submittedName>
        <fullName evidence="1">Uncharacterized protein</fullName>
    </submittedName>
</protein>
<gene>
    <name evidence="1" type="ordered locus">Isop_3057</name>
</gene>
<evidence type="ECO:0000313" key="1">
    <source>
        <dbReference type="EMBL" id="ADV63622.1"/>
    </source>
</evidence>
<accession>E8R3B2</accession>
<dbReference type="eggNOG" id="COG2442">
    <property type="taxonomic scope" value="Bacteria"/>
</dbReference>
<dbReference type="InParanoid" id="E8R3B2"/>
<dbReference type="EMBL" id="CP002353">
    <property type="protein sequence ID" value="ADV63622.1"/>
    <property type="molecule type" value="Genomic_DNA"/>
</dbReference>
<dbReference type="STRING" id="575540.Isop_3057"/>
<dbReference type="KEGG" id="ipa:Isop_3057"/>
<evidence type="ECO:0000313" key="2">
    <source>
        <dbReference type="Proteomes" id="UP000008631"/>
    </source>
</evidence>
<reference evidence="1 2" key="2">
    <citation type="journal article" date="2011" name="Stand. Genomic Sci.">
        <title>Complete genome sequence of Isosphaera pallida type strain (IS1B).</title>
        <authorList>
            <consortium name="US DOE Joint Genome Institute (JGI-PGF)"/>
            <person name="Goker M."/>
            <person name="Cleland D."/>
            <person name="Saunders E."/>
            <person name="Lapidus A."/>
            <person name="Nolan M."/>
            <person name="Lucas S."/>
            <person name="Hammon N."/>
            <person name="Deshpande S."/>
            <person name="Cheng J.F."/>
            <person name="Tapia R."/>
            <person name="Han C."/>
            <person name="Goodwin L."/>
            <person name="Pitluck S."/>
            <person name="Liolios K."/>
            <person name="Pagani I."/>
            <person name="Ivanova N."/>
            <person name="Mavromatis K."/>
            <person name="Pati A."/>
            <person name="Chen A."/>
            <person name="Palaniappan K."/>
            <person name="Land M."/>
            <person name="Hauser L."/>
            <person name="Chang Y.J."/>
            <person name="Jeffries C.D."/>
            <person name="Detter J.C."/>
            <person name="Beck B."/>
            <person name="Woyke T."/>
            <person name="Bristow J."/>
            <person name="Eisen J.A."/>
            <person name="Markowitz V."/>
            <person name="Hugenholtz P."/>
            <person name="Kyrpides N.C."/>
            <person name="Klenk H.P."/>
        </authorList>
    </citation>
    <scope>NUCLEOTIDE SEQUENCE [LARGE SCALE GENOMIC DNA]</scope>
    <source>
        <strain evidence="2">ATCC 43644 / DSM 9630 / IS1B</strain>
    </source>
</reference>